<keyword evidence="2" id="KW-1185">Reference proteome</keyword>
<sequence length="59" mass="6614">ECHRVWHDRYRAVGQAWNGLDTIVACLGILLRAHICRHGMTPGPKMCLHDMTPSCRASA</sequence>
<gene>
    <name evidence="1" type="ORF">HAX54_007610</name>
</gene>
<dbReference type="EMBL" id="JACEIK010001390">
    <property type="protein sequence ID" value="MCD7468999.1"/>
    <property type="molecule type" value="Genomic_DNA"/>
</dbReference>
<evidence type="ECO:0000313" key="2">
    <source>
        <dbReference type="Proteomes" id="UP000823775"/>
    </source>
</evidence>
<feature type="non-terminal residue" evidence="1">
    <location>
        <position position="1"/>
    </location>
</feature>
<evidence type="ECO:0000313" key="1">
    <source>
        <dbReference type="EMBL" id="MCD7468999.1"/>
    </source>
</evidence>
<protein>
    <submittedName>
        <fullName evidence="1">Uncharacterized protein</fullName>
    </submittedName>
</protein>
<name>A0ABS8TEI8_DATST</name>
<accession>A0ABS8TEI8</accession>
<proteinExistence type="predicted"/>
<comment type="caution">
    <text evidence="1">The sequence shown here is derived from an EMBL/GenBank/DDBJ whole genome shotgun (WGS) entry which is preliminary data.</text>
</comment>
<organism evidence="1 2">
    <name type="scientific">Datura stramonium</name>
    <name type="common">Jimsonweed</name>
    <name type="synonym">Common thornapple</name>
    <dbReference type="NCBI Taxonomy" id="4076"/>
    <lineage>
        <taxon>Eukaryota</taxon>
        <taxon>Viridiplantae</taxon>
        <taxon>Streptophyta</taxon>
        <taxon>Embryophyta</taxon>
        <taxon>Tracheophyta</taxon>
        <taxon>Spermatophyta</taxon>
        <taxon>Magnoliopsida</taxon>
        <taxon>eudicotyledons</taxon>
        <taxon>Gunneridae</taxon>
        <taxon>Pentapetalae</taxon>
        <taxon>asterids</taxon>
        <taxon>lamiids</taxon>
        <taxon>Solanales</taxon>
        <taxon>Solanaceae</taxon>
        <taxon>Solanoideae</taxon>
        <taxon>Datureae</taxon>
        <taxon>Datura</taxon>
    </lineage>
</organism>
<dbReference type="Proteomes" id="UP000823775">
    <property type="component" value="Unassembled WGS sequence"/>
</dbReference>
<reference evidence="1 2" key="1">
    <citation type="journal article" date="2021" name="BMC Genomics">
        <title>Datura genome reveals duplications of psychoactive alkaloid biosynthetic genes and high mutation rate following tissue culture.</title>
        <authorList>
            <person name="Rajewski A."/>
            <person name="Carter-House D."/>
            <person name="Stajich J."/>
            <person name="Litt A."/>
        </authorList>
    </citation>
    <scope>NUCLEOTIDE SEQUENCE [LARGE SCALE GENOMIC DNA]</scope>
    <source>
        <strain evidence="1">AR-01</strain>
    </source>
</reference>